<keyword evidence="1" id="KW-1133">Transmembrane helix</keyword>
<dbReference type="EMBL" id="JACHNX010000001">
    <property type="protein sequence ID" value="MBB4608297.1"/>
    <property type="molecule type" value="Genomic_DNA"/>
</dbReference>
<evidence type="ECO:0000313" key="2">
    <source>
        <dbReference type="EMBL" id="MBB4608297.1"/>
    </source>
</evidence>
<reference evidence="2 4" key="1">
    <citation type="submission" date="2020-08" db="EMBL/GenBank/DDBJ databases">
        <title>Genomic Encyclopedia of Type Strains, Phase IV (KMG-IV): sequencing the most valuable type-strain genomes for metagenomic binning, comparative biology and taxonomic classification.</title>
        <authorList>
            <person name="Goeker M."/>
        </authorList>
    </citation>
    <scope>NUCLEOTIDE SEQUENCE [LARGE SCALE GENOMIC DNA]</scope>
    <source>
        <strain evidence="2 4">DSM 14562</strain>
    </source>
</reference>
<evidence type="ECO:0000313" key="4">
    <source>
        <dbReference type="Proteomes" id="UP000584663"/>
    </source>
</evidence>
<keyword evidence="1" id="KW-0472">Membrane</keyword>
<accession>A0AA41A3X2</accession>
<dbReference type="AlphaFoldDB" id="A0AA41A3X2"/>
<sequence>MSRDRRPPARNRRRERETGQFRRGVALFVVGVLVLLGIGGLYLYAGRSNPALDTDTLCPSGGPTAVTAVVVDVTDPASKVTQAAIRSRVLAAADDLPRFGMLKIFAAGSDESALLQPLFAKCNPGTKADVDQLTSSPELVQKRHDEQFERPLAKALDGVLDVPKSDASPILEGVQAVTVAAFPPATSRLPRRLLVASDLIQNSRAYSMYGGPLDDRAAERAGEAIPAQLEGVNVELLVIRREAQDALQVSPAFADFWEGWFGTSGARVRRSTPLPGRN</sequence>
<dbReference type="Proteomes" id="UP000584663">
    <property type="component" value="Unassembled WGS sequence"/>
</dbReference>
<gene>
    <name evidence="2" type="ORF">GGQ89_000485</name>
    <name evidence="3" type="ORF">JYA60_17205</name>
</gene>
<organism evidence="3 5">
    <name type="scientific">Sphingomonas yabuuchiae</name>
    <dbReference type="NCBI Taxonomy" id="172044"/>
    <lineage>
        <taxon>Bacteria</taxon>
        <taxon>Pseudomonadati</taxon>
        <taxon>Pseudomonadota</taxon>
        <taxon>Alphaproteobacteria</taxon>
        <taxon>Sphingomonadales</taxon>
        <taxon>Sphingomonadaceae</taxon>
        <taxon>Sphingomonas</taxon>
    </lineage>
</organism>
<comment type="caution">
    <text evidence="3">The sequence shown here is derived from an EMBL/GenBank/DDBJ whole genome shotgun (WGS) entry which is preliminary data.</text>
</comment>
<feature type="transmembrane region" description="Helical" evidence="1">
    <location>
        <begin position="21"/>
        <end position="45"/>
    </location>
</feature>
<evidence type="ECO:0000313" key="5">
    <source>
        <dbReference type="Proteomes" id="UP000704529"/>
    </source>
</evidence>
<protein>
    <submittedName>
        <fullName evidence="3">Uncharacterized protein</fullName>
    </submittedName>
</protein>
<reference evidence="3" key="2">
    <citation type="submission" date="2021-01" db="EMBL/GenBank/DDBJ databases">
        <title>Genome Sequencing of Type Strains.</title>
        <authorList>
            <person name="Lemaire J.F."/>
            <person name="Inderbitzin P."/>
            <person name="Collins S.B."/>
            <person name="Wespe N."/>
            <person name="Knight-Connoni V."/>
        </authorList>
    </citation>
    <scope>NUCLEOTIDE SEQUENCE</scope>
    <source>
        <strain evidence="3">DSM 14562</strain>
    </source>
</reference>
<name>A0AA41A3X2_9SPHN</name>
<keyword evidence="4" id="KW-1185">Reference proteome</keyword>
<dbReference type="EMBL" id="JAFHKU010000133">
    <property type="protein sequence ID" value="MBN3559965.1"/>
    <property type="molecule type" value="Genomic_DNA"/>
</dbReference>
<keyword evidence="1" id="KW-0812">Transmembrane</keyword>
<evidence type="ECO:0000313" key="3">
    <source>
        <dbReference type="EMBL" id="MBN3559965.1"/>
    </source>
</evidence>
<dbReference type="RefSeq" id="WP_056430388.1">
    <property type="nucleotide sequence ID" value="NZ_JACHNX010000001.1"/>
</dbReference>
<evidence type="ECO:0000256" key="1">
    <source>
        <dbReference type="SAM" id="Phobius"/>
    </source>
</evidence>
<proteinExistence type="predicted"/>
<dbReference type="Proteomes" id="UP000704529">
    <property type="component" value="Unassembled WGS sequence"/>
</dbReference>